<accession>A0ABR7CP49</accession>
<reference evidence="1 2" key="1">
    <citation type="submission" date="2020-08" db="EMBL/GenBank/DDBJ databases">
        <title>Genome public.</title>
        <authorList>
            <person name="Liu C."/>
            <person name="Sun Q."/>
        </authorList>
    </citation>
    <scope>NUCLEOTIDE SEQUENCE [LARGE SCALE GENOMIC DNA]</scope>
    <source>
        <strain evidence="1 2">New-7</strain>
    </source>
</reference>
<proteinExistence type="predicted"/>
<protein>
    <submittedName>
        <fullName evidence="1">Uncharacterized protein</fullName>
    </submittedName>
</protein>
<evidence type="ECO:0000313" key="1">
    <source>
        <dbReference type="EMBL" id="MBC5617423.1"/>
    </source>
</evidence>
<comment type="caution">
    <text evidence="1">The sequence shown here is derived from an EMBL/GenBank/DDBJ whole genome shotgun (WGS) entry which is preliminary data.</text>
</comment>
<gene>
    <name evidence="1" type="ORF">H8S08_10405</name>
</gene>
<name>A0ABR7CP49_9BACT</name>
<dbReference type="RefSeq" id="WP_055204465.1">
    <property type="nucleotide sequence ID" value="NZ_JACOOK010000006.1"/>
</dbReference>
<keyword evidence="2" id="KW-1185">Reference proteome</keyword>
<sequence length="154" mass="17791">MKEKNESWLLSPHAAYHLELSIDFLHTRPVMDIGANEIPAELLQTWIAPGPKELLIRMADGSAGPNETMPYEVFARAHERHDRSYAEMLEREFHTPAATVNRNFLLYQEILRIVARLREKRIEVPPFAVFNFVNYPITVPAAREYAWKHGIPSV</sequence>
<dbReference type="Proteomes" id="UP000636891">
    <property type="component" value="Unassembled WGS sequence"/>
</dbReference>
<organism evidence="1 2">
    <name type="scientific">Alistipes hominis</name>
    <dbReference type="NCBI Taxonomy" id="2763015"/>
    <lineage>
        <taxon>Bacteria</taxon>
        <taxon>Pseudomonadati</taxon>
        <taxon>Bacteroidota</taxon>
        <taxon>Bacteroidia</taxon>
        <taxon>Bacteroidales</taxon>
        <taxon>Rikenellaceae</taxon>
        <taxon>Alistipes</taxon>
    </lineage>
</organism>
<dbReference type="EMBL" id="JACOOK010000006">
    <property type="protein sequence ID" value="MBC5617423.1"/>
    <property type="molecule type" value="Genomic_DNA"/>
</dbReference>
<evidence type="ECO:0000313" key="2">
    <source>
        <dbReference type="Proteomes" id="UP000636891"/>
    </source>
</evidence>